<evidence type="ECO:0000313" key="1">
    <source>
        <dbReference type="EMBL" id="KAF2628841.1"/>
    </source>
</evidence>
<proteinExistence type="predicted"/>
<comment type="caution">
    <text evidence="1">The sequence shown here is derived from an EMBL/GenBank/DDBJ whole genome shotgun (WGS) entry which is preliminary data.</text>
</comment>
<reference evidence="1" key="1">
    <citation type="journal article" date="2020" name="Stud. Mycol.">
        <title>101 Dothideomycetes genomes: a test case for predicting lifestyles and emergence of pathogens.</title>
        <authorList>
            <person name="Haridas S."/>
            <person name="Albert R."/>
            <person name="Binder M."/>
            <person name="Bloem J."/>
            <person name="Labutti K."/>
            <person name="Salamov A."/>
            <person name="Andreopoulos B."/>
            <person name="Baker S."/>
            <person name="Barry K."/>
            <person name="Bills G."/>
            <person name="Bluhm B."/>
            <person name="Cannon C."/>
            <person name="Castanera R."/>
            <person name="Culley D."/>
            <person name="Daum C."/>
            <person name="Ezra D."/>
            <person name="Gonzalez J."/>
            <person name="Henrissat B."/>
            <person name="Kuo A."/>
            <person name="Liang C."/>
            <person name="Lipzen A."/>
            <person name="Lutzoni F."/>
            <person name="Magnuson J."/>
            <person name="Mondo S."/>
            <person name="Nolan M."/>
            <person name="Ohm R."/>
            <person name="Pangilinan J."/>
            <person name="Park H.-J."/>
            <person name="Ramirez L."/>
            <person name="Alfaro M."/>
            <person name="Sun H."/>
            <person name="Tritt A."/>
            <person name="Yoshinaga Y."/>
            <person name="Zwiers L.-H."/>
            <person name="Turgeon B."/>
            <person name="Goodwin S."/>
            <person name="Spatafora J."/>
            <person name="Crous P."/>
            <person name="Grigoriev I."/>
        </authorList>
    </citation>
    <scope>NUCLEOTIDE SEQUENCE</scope>
    <source>
        <strain evidence="1">CBS 525.71</strain>
    </source>
</reference>
<name>A0ACB6S3V5_9PLEO</name>
<sequence>MPSAINNLLLMTYTANEKDALRLLLHNAAIAVVINPAFLARRLRERVHQTRQSRPVNTRKVICKAIKLLCCALPAINTSNSAINVVIQHLYRDSQPATPVTVYGVWRSCVPRVLVLLLFPTSTSCS</sequence>
<organism evidence="1 2">
    <name type="scientific">Macroventuria anomochaeta</name>
    <dbReference type="NCBI Taxonomy" id="301207"/>
    <lineage>
        <taxon>Eukaryota</taxon>
        <taxon>Fungi</taxon>
        <taxon>Dikarya</taxon>
        <taxon>Ascomycota</taxon>
        <taxon>Pezizomycotina</taxon>
        <taxon>Dothideomycetes</taxon>
        <taxon>Pleosporomycetidae</taxon>
        <taxon>Pleosporales</taxon>
        <taxon>Pleosporineae</taxon>
        <taxon>Didymellaceae</taxon>
        <taxon>Macroventuria</taxon>
    </lineage>
</organism>
<protein>
    <submittedName>
        <fullName evidence="1">Uncharacterized protein</fullName>
    </submittedName>
</protein>
<accession>A0ACB6S3V5</accession>
<keyword evidence="2" id="KW-1185">Reference proteome</keyword>
<dbReference type="Proteomes" id="UP000799754">
    <property type="component" value="Unassembled WGS sequence"/>
</dbReference>
<dbReference type="EMBL" id="MU006712">
    <property type="protein sequence ID" value="KAF2628841.1"/>
    <property type="molecule type" value="Genomic_DNA"/>
</dbReference>
<gene>
    <name evidence="1" type="ORF">BU25DRAFT_466745</name>
</gene>
<evidence type="ECO:0000313" key="2">
    <source>
        <dbReference type="Proteomes" id="UP000799754"/>
    </source>
</evidence>